<feature type="region of interest" description="Disordered" evidence="1">
    <location>
        <begin position="151"/>
        <end position="175"/>
    </location>
</feature>
<dbReference type="HOGENOM" id="CLU_1483088_0_0_1"/>
<evidence type="ECO:0000256" key="1">
    <source>
        <dbReference type="SAM" id="MobiDB-lite"/>
    </source>
</evidence>
<feature type="compositionally biased region" description="Polar residues" evidence="1">
    <location>
        <begin position="34"/>
        <end position="55"/>
    </location>
</feature>
<feature type="region of interest" description="Disordered" evidence="1">
    <location>
        <begin position="34"/>
        <end position="107"/>
    </location>
</feature>
<dbReference type="KEGG" id="nhe:NECHADRAFT_100036"/>
<dbReference type="eggNOG" id="ENOG502T4J9">
    <property type="taxonomic scope" value="Eukaryota"/>
</dbReference>
<dbReference type="EMBL" id="GG698898">
    <property type="protein sequence ID" value="EEU45959.1"/>
    <property type="molecule type" value="Genomic_DNA"/>
</dbReference>
<dbReference type="OMA" id="KFDKMGR"/>
<feature type="compositionally biased region" description="Polar residues" evidence="1">
    <location>
        <begin position="82"/>
        <end position="95"/>
    </location>
</feature>
<organism evidence="2 3">
    <name type="scientific">Fusarium vanettenii (strain ATCC MYA-4622 / CBS 123669 / FGSC 9596 / NRRL 45880 / 77-13-4)</name>
    <name type="common">Fusarium solani subsp. pisi</name>
    <dbReference type="NCBI Taxonomy" id="660122"/>
    <lineage>
        <taxon>Eukaryota</taxon>
        <taxon>Fungi</taxon>
        <taxon>Dikarya</taxon>
        <taxon>Ascomycota</taxon>
        <taxon>Pezizomycotina</taxon>
        <taxon>Sordariomycetes</taxon>
        <taxon>Hypocreomycetidae</taxon>
        <taxon>Hypocreales</taxon>
        <taxon>Nectriaceae</taxon>
        <taxon>Fusarium</taxon>
        <taxon>Fusarium solani species complex</taxon>
        <taxon>Fusarium vanettenii</taxon>
    </lineage>
</organism>
<name>C7YQ47_FUSV7</name>
<dbReference type="InParanoid" id="C7YQ47"/>
<feature type="compositionally biased region" description="Basic and acidic residues" evidence="1">
    <location>
        <begin position="155"/>
        <end position="165"/>
    </location>
</feature>
<dbReference type="Proteomes" id="UP000005206">
    <property type="component" value="Chromosome 4"/>
</dbReference>
<keyword evidence="3" id="KW-1185">Reference proteome</keyword>
<dbReference type="VEuPathDB" id="FungiDB:NECHADRAFT_100036"/>
<dbReference type="OrthoDB" id="3519533at2759"/>
<evidence type="ECO:0000313" key="2">
    <source>
        <dbReference type="EMBL" id="EEU45959.1"/>
    </source>
</evidence>
<dbReference type="RefSeq" id="XP_003051672.1">
    <property type="nucleotide sequence ID" value="XM_003051626.1"/>
</dbReference>
<gene>
    <name evidence="2" type="ORF">NECHADRAFT_100036</name>
</gene>
<dbReference type="AlphaFoldDB" id="C7YQ47"/>
<feature type="compositionally biased region" description="Basic and acidic residues" evidence="1">
    <location>
        <begin position="67"/>
        <end position="77"/>
    </location>
</feature>
<proteinExistence type="predicted"/>
<protein>
    <submittedName>
        <fullName evidence="2">Uncharacterized protein</fullName>
    </submittedName>
</protein>
<reference evidence="2 3" key="1">
    <citation type="journal article" date="2009" name="PLoS Genet.">
        <title>The genome of Nectria haematococca: contribution of supernumerary chromosomes to gene expansion.</title>
        <authorList>
            <person name="Coleman J.J."/>
            <person name="Rounsley S.D."/>
            <person name="Rodriguez-Carres M."/>
            <person name="Kuo A."/>
            <person name="Wasmann C.C."/>
            <person name="Grimwood J."/>
            <person name="Schmutz J."/>
            <person name="Taga M."/>
            <person name="White G.J."/>
            <person name="Zhou S."/>
            <person name="Schwartz D.C."/>
            <person name="Freitag M."/>
            <person name="Ma L.J."/>
            <person name="Danchin E.G."/>
            <person name="Henrissat B."/>
            <person name="Coutinho P.M."/>
            <person name="Nelson D.R."/>
            <person name="Straney D."/>
            <person name="Napoli C.A."/>
            <person name="Barker B.M."/>
            <person name="Gribskov M."/>
            <person name="Rep M."/>
            <person name="Kroken S."/>
            <person name="Molnar I."/>
            <person name="Rensing C."/>
            <person name="Kennell J.C."/>
            <person name="Zamora J."/>
            <person name="Farman M.L."/>
            <person name="Selker E.U."/>
            <person name="Salamov A."/>
            <person name="Shapiro H."/>
            <person name="Pangilinan J."/>
            <person name="Lindquist E."/>
            <person name="Lamers C."/>
            <person name="Grigoriev I.V."/>
            <person name="Geiser D.M."/>
            <person name="Covert S.F."/>
            <person name="Temporini E."/>
            <person name="Vanetten H.D."/>
        </authorList>
    </citation>
    <scope>NUCLEOTIDE SEQUENCE [LARGE SCALE GENOMIC DNA]</scope>
    <source>
        <strain evidence="3">ATCC MYA-4622 / CBS 123669 / FGSC 9596 / NRRL 45880 / 77-13-4</strain>
    </source>
</reference>
<evidence type="ECO:0000313" key="3">
    <source>
        <dbReference type="Proteomes" id="UP000005206"/>
    </source>
</evidence>
<dbReference type="GeneID" id="9668901"/>
<sequence>MESLQLSQVLADLSNLGAAESEAATAIVTANLPSTSNRTTTDAQASTSHSTPSAHNSRRPSGIQRHWSSEGKFDKFGRRILSPSSLPGSAGNSIPGTPRRGESDFEDDIDRASTLITLYDIRSKIKQQDNSSLIKAREKINALAARQQAQQAAERNMKAADELRRQRYSFPRAGL</sequence>
<accession>C7YQ47</accession>